<evidence type="ECO:0000256" key="6">
    <source>
        <dbReference type="RuleBase" id="RU003930"/>
    </source>
</evidence>
<feature type="domain" description="Large ribosomal subunit protein uL5 C-terminal" evidence="8">
    <location>
        <begin position="97"/>
        <end position="187"/>
    </location>
</feature>
<dbReference type="Gene3D" id="3.30.1440.10">
    <property type="match status" value="1"/>
</dbReference>
<organism evidence="9 10">
    <name type="scientific">Candidatus Spechtbacteria bacterium RIFCSPLOWO2_02_FULL_38_8</name>
    <dbReference type="NCBI Taxonomy" id="1802164"/>
    <lineage>
        <taxon>Bacteria</taxon>
        <taxon>Candidatus Spechtiibacteriota</taxon>
    </lineage>
</organism>
<keyword evidence="5" id="KW-0820">tRNA-binding</keyword>
<sequence length="191" mass="21659">MQIDLQKEYKTKIISQMQKELGGLNIHEVPKLEKIVVNIGVGKLVNVRKQKTSTQKNDEEILQDIVDGIGLITGQKPHFIRAKKSISAFKLREGTVVGLRVTLRNKLMYDFLGRLVHIALPRTRDFRGISEKSVDKSGNLTLGIKESSIFPELPSSNFIWSFEATLVTNINNREQSLELFKKLGIPFKTKN</sequence>
<proteinExistence type="inferred from homology"/>
<comment type="subunit">
    <text evidence="5">Part of the 50S ribosomal subunit; part of the 5S rRNA/L5/L18/L25 subcomplex. Contacts the 5S rRNA and the P site tRNA. Forms a bridge to the 30S subunit in the 70S ribosome.</text>
</comment>
<dbReference type="GO" id="GO:0019843">
    <property type="term" value="F:rRNA binding"/>
    <property type="evidence" value="ECO:0007669"/>
    <property type="project" value="UniProtKB-UniRule"/>
</dbReference>
<dbReference type="InterPro" id="IPR022803">
    <property type="entry name" value="Ribosomal_uL5_dom_sf"/>
</dbReference>
<dbReference type="PANTHER" id="PTHR11994">
    <property type="entry name" value="60S RIBOSOMAL PROTEIN L11-RELATED"/>
    <property type="match status" value="1"/>
</dbReference>
<comment type="caution">
    <text evidence="9">The sequence shown here is derived from an EMBL/GenBank/DDBJ whole genome shotgun (WGS) entry which is preliminary data.</text>
</comment>
<dbReference type="Pfam" id="PF00281">
    <property type="entry name" value="Ribosomal_L5"/>
    <property type="match status" value="1"/>
</dbReference>
<dbReference type="GO" id="GO:1990904">
    <property type="term" value="C:ribonucleoprotein complex"/>
    <property type="evidence" value="ECO:0007669"/>
    <property type="project" value="UniProtKB-KW"/>
</dbReference>
<comment type="similarity">
    <text evidence="1 5 6">Belongs to the universal ribosomal protein uL5 family.</text>
</comment>
<accession>A0A1G2HGK3</accession>
<dbReference type="Pfam" id="PF00673">
    <property type="entry name" value="Ribosomal_L5_C"/>
    <property type="match status" value="1"/>
</dbReference>
<keyword evidence="5" id="KW-0694">RNA-binding</keyword>
<dbReference type="AlphaFoldDB" id="A0A1G2HGK3"/>
<evidence type="ECO:0000256" key="4">
    <source>
        <dbReference type="ARBA" id="ARBA00035245"/>
    </source>
</evidence>
<evidence type="ECO:0000259" key="7">
    <source>
        <dbReference type="Pfam" id="PF00281"/>
    </source>
</evidence>
<evidence type="ECO:0000313" key="9">
    <source>
        <dbReference type="EMBL" id="OGZ61583.1"/>
    </source>
</evidence>
<gene>
    <name evidence="5" type="primary">rplE</name>
    <name evidence="9" type="ORF">A3H51_01965</name>
</gene>
<dbReference type="InterPro" id="IPR031309">
    <property type="entry name" value="Ribosomal_uL5_C"/>
</dbReference>
<dbReference type="PIRSF" id="PIRSF002161">
    <property type="entry name" value="Ribosomal_L5"/>
    <property type="match status" value="1"/>
</dbReference>
<keyword evidence="5" id="KW-0699">rRNA-binding</keyword>
<name>A0A1G2HGK3_9BACT</name>
<dbReference type="Proteomes" id="UP000178509">
    <property type="component" value="Unassembled WGS sequence"/>
</dbReference>
<dbReference type="GO" id="GO:0000049">
    <property type="term" value="F:tRNA binding"/>
    <property type="evidence" value="ECO:0007669"/>
    <property type="project" value="UniProtKB-UniRule"/>
</dbReference>
<evidence type="ECO:0000256" key="1">
    <source>
        <dbReference type="ARBA" id="ARBA00008553"/>
    </source>
</evidence>
<dbReference type="FunFam" id="3.30.1440.10:FF:000001">
    <property type="entry name" value="50S ribosomal protein L5"/>
    <property type="match status" value="1"/>
</dbReference>
<dbReference type="GO" id="GO:0003735">
    <property type="term" value="F:structural constituent of ribosome"/>
    <property type="evidence" value="ECO:0007669"/>
    <property type="project" value="InterPro"/>
</dbReference>
<dbReference type="InterPro" id="IPR020930">
    <property type="entry name" value="Ribosomal_uL5_bac-type"/>
</dbReference>
<evidence type="ECO:0000259" key="8">
    <source>
        <dbReference type="Pfam" id="PF00673"/>
    </source>
</evidence>
<dbReference type="GO" id="GO:0006412">
    <property type="term" value="P:translation"/>
    <property type="evidence" value="ECO:0007669"/>
    <property type="project" value="UniProtKB-UniRule"/>
</dbReference>
<dbReference type="EMBL" id="MHOJ01000040">
    <property type="protein sequence ID" value="OGZ61583.1"/>
    <property type="molecule type" value="Genomic_DNA"/>
</dbReference>
<dbReference type="GO" id="GO:0005840">
    <property type="term" value="C:ribosome"/>
    <property type="evidence" value="ECO:0007669"/>
    <property type="project" value="UniProtKB-KW"/>
</dbReference>
<evidence type="ECO:0000256" key="2">
    <source>
        <dbReference type="ARBA" id="ARBA00022980"/>
    </source>
</evidence>
<dbReference type="HAMAP" id="MF_01333_B">
    <property type="entry name" value="Ribosomal_uL5_B"/>
    <property type="match status" value="1"/>
</dbReference>
<comment type="function">
    <text evidence="5">This is 1 of the proteins that bind and probably mediate the attachment of the 5S RNA into the large ribosomal subunit, where it forms part of the central protuberance. In the 70S ribosome it contacts protein S13 of the 30S subunit (bridge B1b), connecting the 2 subunits; this bridge is implicated in subunit movement. Contacts the P site tRNA; the 5S rRNA and some of its associated proteins might help stabilize positioning of ribosome-bound tRNAs.</text>
</comment>
<dbReference type="SUPFAM" id="SSF55282">
    <property type="entry name" value="RL5-like"/>
    <property type="match status" value="1"/>
</dbReference>
<reference evidence="9 10" key="1">
    <citation type="journal article" date="2016" name="Nat. Commun.">
        <title>Thousands of microbial genomes shed light on interconnected biogeochemical processes in an aquifer system.</title>
        <authorList>
            <person name="Anantharaman K."/>
            <person name="Brown C.T."/>
            <person name="Hug L.A."/>
            <person name="Sharon I."/>
            <person name="Castelle C.J."/>
            <person name="Probst A.J."/>
            <person name="Thomas B.C."/>
            <person name="Singh A."/>
            <person name="Wilkins M.J."/>
            <person name="Karaoz U."/>
            <person name="Brodie E.L."/>
            <person name="Williams K.H."/>
            <person name="Hubbard S.S."/>
            <person name="Banfield J.F."/>
        </authorList>
    </citation>
    <scope>NUCLEOTIDE SEQUENCE [LARGE SCALE GENOMIC DNA]</scope>
</reference>
<keyword evidence="3 5" id="KW-0687">Ribonucleoprotein</keyword>
<evidence type="ECO:0000256" key="5">
    <source>
        <dbReference type="HAMAP-Rule" id="MF_01333"/>
    </source>
</evidence>
<protein>
    <recommendedName>
        <fullName evidence="4 5">Large ribosomal subunit protein uL5</fullName>
    </recommendedName>
</protein>
<dbReference type="InterPro" id="IPR002132">
    <property type="entry name" value="Ribosomal_uL5"/>
</dbReference>
<dbReference type="STRING" id="1802164.A3H51_01965"/>
<evidence type="ECO:0000256" key="3">
    <source>
        <dbReference type="ARBA" id="ARBA00023274"/>
    </source>
</evidence>
<dbReference type="InterPro" id="IPR031310">
    <property type="entry name" value="Ribosomal_uL5_N"/>
</dbReference>
<evidence type="ECO:0000313" key="10">
    <source>
        <dbReference type="Proteomes" id="UP000178509"/>
    </source>
</evidence>
<keyword evidence="2 5" id="KW-0689">Ribosomal protein</keyword>
<dbReference type="NCBIfam" id="NF000585">
    <property type="entry name" value="PRK00010.1"/>
    <property type="match status" value="1"/>
</dbReference>
<feature type="domain" description="Large ribosomal subunit protein uL5 N-terminal" evidence="7">
    <location>
        <begin position="25"/>
        <end position="92"/>
    </location>
</feature>